<dbReference type="PANTHER" id="PTHR46708:SF2">
    <property type="entry name" value="FIBRONECTIN TYPE-III DOMAIN-CONTAINING PROTEIN"/>
    <property type="match status" value="1"/>
</dbReference>
<feature type="compositionally biased region" description="Acidic residues" evidence="2">
    <location>
        <begin position="95"/>
        <end position="110"/>
    </location>
</feature>
<evidence type="ECO:0000256" key="3">
    <source>
        <dbReference type="SAM" id="SignalP"/>
    </source>
</evidence>
<dbReference type="InterPro" id="IPR011659">
    <property type="entry name" value="WD40"/>
</dbReference>
<feature type="signal peptide" evidence="3">
    <location>
        <begin position="1"/>
        <end position="29"/>
    </location>
</feature>
<evidence type="ECO:0000313" key="6">
    <source>
        <dbReference type="EMBL" id="MFC4104197.1"/>
    </source>
</evidence>
<dbReference type="CDD" id="cd00063">
    <property type="entry name" value="FN3"/>
    <property type="match status" value="4"/>
</dbReference>
<feature type="domain" description="Fibronectin type-III" evidence="4">
    <location>
        <begin position="2679"/>
        <end position="2772"/>
    </location>
</feature>
<dbReference type="InterPro" id="IPR050991">
    <property type="entry name" value="ECM_Regulatory_Proteins"/>
</dbReference>
<dbReference type="Pfam" id="PF07676">
    <property type="entry name" value="PD40"/>
    <property type="match status" value="2"/>
</dbReference>
<feature type="region of interest" description="Disordered" evidence="2">
    <location>
        <begin position="65"/>
        <end position="110"/>
    </location>
</feature>
<dbReference type="EMBL" id="JBHSAM010000036">
    <property type="protein sequence ID" value="MFC4104197.1"/>
    <property type="molecule type" value="Genomic_DNA"/>
</dbReference>
<dbReference type="SUPFAM" id="SSF49464">
    <property type="entry name" value="Carboxypeptidase regulatory domain-like"/>
    <property type="match status" value="1"/>
</dbReference>
<gene>
    <name evidence="6" type="ORF">ACFOZ8_31715</name>
</gene>
<comment type="caution">
    <text evidence="6">The sequence shown here is derived from an EMBL/GenBank/DDBJ whole genome shotgun (WGS) entry which is preliminary data.</text>
</comment>
<organism evidence="6 7">
    <name type="scientific">Paenibacillus xanthanilyticus</name>
    <dbReference type="NCBI Taxonomy" id="1783531"/>
    <lineage>
        <taxon>Bacteria</taxon>
        <taxon>Bacillati</taxon>
        <taxon>Bacillota</taxon>
        <taxon>Bacilli</taxon>
        <taxon>Bacillales</taxon>
        <taxon>Paenibacillaceae</taxon>
        <taxon>Paenibacillus</taxon>
    </lineage>
</organism>
<dbReference type="Gene3D" id="2.60.40.1120">
    <property type="entry name" value="Carboxypeptidase-like, regulatory domain"/>
    <property type="match status" value="1"/>
</dbReference>
<dbReference type="InterPro" id="IPR013783">
    <property type="entry name" value="Ig-like_fold"/>
</dbReference>
<dbReference type="Gene3D" id="2.120.10.30">
    <property type="entry name" value="TolB, C-terminal domain"/>
    <property type="match status" value="1"/>
</dbReference>
<dbReference type="Pfam" id="PF00395">
    <property type="entry name" value="SLH"/>
    <property type="match status" value="3"/>
</dbReference>
<feature type="domain" description="SLH" evidence="5">
    <location>
        <begin position="3105"/>
        <end position="3167"/>
    </location>
</feature>
<dbReference type="SUPFAM" id="SSF49265">
    <property type="entry name" value="Fibronectin type III"/>
    <property type="match status" value="3"/>
</dbReference>
<dbReference type="PROSITE" id="PS51272">
    <property type="entry name" value="SLH"/>
    <property type="match status" value="3"/>
</dbReference>
<dbReference type="SUPFAM" id="SSF82171">
    <property type="entry name" value="DPP6 N-terminal domain-like"/>
    <property type="match status" value="2"/>
</dbReference>
<evidence type="ECO:0000259" key="4">
    <source>
        <dbReference type="PROSITE" id="PS50853"/>
    </source>
</evidence>
<feature type="region of interest" description="Disordered" evidence="2">
    <location>
        <begin position="605"/>
        <end position="629"/>
    </location>
</feature>
<feature type="compositionally biased region" description="Polar residues" evidence="2">
    <location>
        <begin position="2859"/>
        <end position="2872"/>
    </location>
</feature>
<keyword evidence="1" id="KW-0677">Repeat</keyword>
<dbReference type="InterPro" id="IPR003961">
    <property type="entry name" value="FN3_dom"/>
</dbReference>
<dbReference type="PROSITE" id="PS51257">
    <property type="entry name" value="PROKAR_LIPOPROTEIN"/>
    <property type="match status" value="1"/>
</dbReference>
<feature type="domain" description="Fibronectin type-III" evidence="4">
    <location>
        <begin position="1128"/>
        <end position="1211"/>
    </location>
</feature>
<feature type="domain" description="Fibronectin type-III" evidence="4">
    <location>
        <begin position="2780"/>
        <end position="2873"/>
    </location>
</feature>
<dbReference type="RefSeq" id="WP_377722876.1">
    <property type="nucleotide sequence ID" value="NZ_JBHSAM010000036.1"/>
</dbReference>
<sequence length="3235" mass="342017">MDKRKRSFRKRWNWIPMLLIGCLLFGAVAQPDAYGADAAEEAVNPQLQELLEGLQDITAGEGDVTIEHSTTGDPAAEGQVESEPGAGGSAADGQLESDDTASGEEEEGLAEENAVLANVSGGLYKASSSAGGVSTGDSQTASVSGDGAKFAFASKASNLVDGDTNGYADIFLHDRGSGTTKRINLGPGGQQADNHSYLPVISLDGRFVLFTSKAQNMPGNTSGLEDLYLYDDQKGSIEKIFDNVQASLYGAAGSPFQMSADGRYIAFAGPKPNSFSGWEVMVKDRVTGNVQQASDQVFVFGQPPLPRVSISADGRYVVFDSYYKSLVSGDTNERSDIFLYDTKRESLKRISVSAEGAQGNGDSRFPFISADGRYVAYQSYASNLAPGDTDAQQDVLVYDRLTGLTEVASYGSDGVKGKLSSNDATISADGRFVAFHTDNAFDPADTGVADVYVRDRALGRTFWASRAASGGSGDQWSVRAFISADGRTVAFESHAANLLDPADTDGFYDIYAAALPDPGTSAPAWSAGAELTASRLGATYIGLSWPAAEGAAHYRIYRNGALEAITSEASYVSAGLAPEATYSFRVQAGSADFVWSAAALELTENTSAQPETEAPGQASNVQGAPIPGGMRVTWQDPDDLDVTGVKLQWRKAGGEPRETPMFARGDEWAEVPGLMNRTAYEFRVLAYDGDGNMSASEWAGATTGAGPRVERVNVRPGSGKMSASDIDESSMSDDGRYIVFATDAADIAARDDNREQDVFLYDRELGRTSLISRALGDGGTTANGASSGAKISGNGRFIVFGSGATNLTAAPDTNKNWDVFLHDRDPDQNGVFDEEGVTLTKITLLPDGAQTNGGSWQPTITTNGDSILFMSRARNLTPDAPDDYHYIRYERADRSFTRLTLADGTTPELSNGAISGDGSHAVFATLGENAPGDENGKQDIYAYAFATKELTWISKFPEGFQRGWASTYDMSEDARYIVFGIGELENRMGGVFLVDREAAAGATPQSVVVPYDGRSPMGYSEGASISDDGRYVAFTSNDQTLVKGDTNAQADVFVRDLVKGTNIRATLPHDPAQQGNDSAVRGDLSGDGRWMTFQSSANNFVTGELRKQLDLFVTSVETAEPAAAAWPAGSALTVTAASHDSLTVSWTAAERATAYRIHYGGVVKDAPNGATTAKLTGLEPDTAYELKVEASSGSGTWTTDGPTASARTMAVPTLAELKLSLPASGGVRLEWDPPAAGRDIASLAVMRREGDQEPVQLAALEDVTVRSYTDETAQAGKTYRYALVAKDSSGISAPYTHERGITVRTLAVTGVHYVMPLYANTYAGLGDRVDFGFMSEPGAEASGTIVYETTGGATRELAVSIKAEGVTGRYKGSVTIPGDAARLLSAEVSAEKDGQRARSAVWREAIPVGGSLQIHITGNRTLAQQAILTVQSVRAEAARTTRPGASGTLLLKGLAPAEDYAVTLNHPESGDLLLDAPPAPVKVSAGTRTTVGIEPEDTVRVTVTARTPSNLPAGGAKVTMVEPGSGRSYTAVTNGSGQAQFGGLPDMDGRTVRLRVEAGSDRLLPAEITSKLARGMNNAAIELPWNANAVVRGTVTGQGGEKIAGATVTIRQGDGIFSSLTDREGRYEARVLRGEAAIQASIPPYTHGPWISKTMAEGVNDVPLHITEQLPSKVEVELFTRAAGGAWIGPHEIDWRTFVHYHIDSSHLLLSRSNPLVVKANPGEKVRICADGLEAGMPLVCGEAVISAERTGQVELWLEESGAAAVADWKEPVDPEAPNTWKMFGRERNGARRLIADGAWSERRMQWQLPEAGEYELEVFSPDHNGYVKRTFQAAADQTVNLGQIAFAGDGWFGGREGNEVTLDRDVLTPGTDMLVRASVRNQGSQTVKDAKLVLDVPAGTSLVEGSVLHAGQPQQVIREGGRIAVALGDLLTRMGGVVQYRLQAAENEPAEPLAIVPKIVYTVGGEQREEAIGTVTAELQHLTLEAPGTIGRKDVRLGGRAPADSRVVVLEGARLLGETTATPGGFWSLKAELAGVGATAIHRIRAEAVKGERHYASDPVMIRYDEGHPEMVSFTMKQTDGREVQLDPADGTGRFPYVYVPGMPFTFALKFNKPELVRDVVFRFGDASVKASQDDKGVFRAVVKGSYGRVSVSYRTIEAPATDAAQAPPAEELNGQLPPAFQNVKDKELNVSERTPGATRQTATLKGTIPTSGGDVDMRLGVTMERKQYVPTAADLARERETGVALYGLQMSHGFRDGKLTIELSAYMPDTGEGLTTQRAMALLTEGGLGLRSGASGSPRTAALSGAAVNAAVNVVATRLSAAFASRAGDLTWKTMDAGYSLVDGLGVNETLAEMSAILDQVTDGCSTSAVNRYVNELDSLYTRLIAYESTKAALMIIGVLAGPETFGLGTIAMFMVTNAAGKVLDGEMAGRLQGLRNAIANDAECRDEEDDDDDRPDDDLADPEWIHDPSGYVYEVTEDNRIPDVRTTALRWNEGAGAWQVWNAEWYGQLNPMHTNNAGRYGWDVPEGKWKVRYEKEGYLPAESRELIVLPPHFDVNVAMISTQPASVTRVGAAPGGGSVEAVFNRHVLADDANGQLFAVTDAASGETVPGEWAAVDAIAYDGKQVARSVRFTPAAPLTVGGTYKLAVDGAVQSYAGVPMAAAYEAEFLVAEADETPPLAVTEVNAEADASQIILGWQEQFDPDLSRVDIQYRVQGSAGEPKTASVEPGVRWTLLNGLASGTVYAIDVLAVDEAGNASKTAIEARTAGEQLAGADVLGPKPAASIQLTPGSGSIAVKWTDPADADLDVVTVSWRKSGDAVAAGTAQVAKGVQRHVIEGLTASTEYEVTILAVDKSGNESSGVTLTARTSAGTSGGPGGNPGPGPGPVTGGQTGEPDDKPEASVSETIELTAEGGKHRLLDGKLTLRLAANAVGESTELTAEQVGNPAAPAGWTVASPAYRLHVGSGSLLKRAELSVSYDVSLLKGADPRKLGVYRQADDTASGWSYMGGIVDTKNRLVTAPMTDSGTYAVMLYEPSFRDLTGHWGREAVELLASRHLAAGAPDGRFDPNRAITRAEFAKLLVLLARALPETQAGANIGESLPQPQPFADVASGAWYAGYVNEAAELGLVRGADGKFRPNDAVTREEMVAMLARVMGAAPGATSNAASNLAEFRDGASVSDWAKDAVETAVREGWLTGAAGQLAPQRTASRVEAAALVARVMERSGAVIADSPM</sequence>
<feature type="chain" id="PRO_5046084793" evidence="3">
    <location>
        <begin position="30"/>
        <end position="3235"/>
    </location>
</feature>
<feature type="region of interest" description="Disordered" evidence="2">
    <location>
        <begin position="2444"/>
        <end position="2465"/>
    </location>
</feature>
<dbReference type="SMART" id="SM00060">
    <property type="entry name" value="FN3"/>
    <property type="match status" value="6"/>
</dbReference>
<dbReference type="PROSITE" id="PS50853">
    <property type="entry name" value="FN3"/>
    <property type="match status" value="5"/>
</dbReference>
<dbReference type="InterPro" id="IPR011042">
    <property type="entry name" value="6-blade_b-propeller_TolB-like"/>
</dbReference>
<evidence type="ECO:0000256" key="1">
    <source>
        <dbReference type="ARBA" id="ARBA00022737"/>
    </source>
</evidence>
<evidence type="ECO:0000259" key="5">
    <source>
        <dbReference type="PROSITE" id="PS51272"/>
    </source>
</evidence>
<dbReference type="Proteomes" id="UP001595715">
    <property type="component" value="Unassembled WGS sequence"/>
</dbReference>
<accession>A0ABV8KE62</accession>
<dbReference type="InterPro" id="IPR036116">
    <property type="entry name" value="FN3_sf"/>
</dbReference>
<feature type="compositionally biased region" description="Acidic residues" evidence="2">
    <location>
        <begin position="2447"/>
        <end position="2464"/>
    </location>
</feature>
<evidence type="ECO:0000256" key="2">
    <source>
        <dbReference type="SAM" id="MobiDB-lite"/>
    </source>
</evidence>
<dbReference type="InterPro" id="IPR001119">
    <property type="entry name" value="SLH_dom"/>
</dbReference>
<feature type="compositionally biased region" description="Polar residues" evidence="2">
    <location>
        <begin position="2199"/>
        <end position="2212"/>
    </location>
</feature>
<keyword evidence="3" id="KW-0732">Signal</keyword>
<name>A0ABV8KE62_9BACL</name>
<feature type="domain" description="Fibronectin type-III" evidence="4">
    <location>
        <begin position="614"/>
        <end position="706"/>
    </location>
</feature>
<dbReference type="InterPro" id="IPR008969">
    <property type="entry name" value="CarboxyPept-like_regulatory"/>
</dbReference>
<feature type="domain" description="SLH" evidence="5">
    <location>
        <begin position="3171"/>
        <end position="3233"/>
    </location>
</feature>
<evidence type="ECO:0000313" key="7">
    <source>
        <dbReference type="Proteomes" id="UP001595715"/>
    </source>
</evidence>
<protein>
    <submittedName>
        <fullName evidence="6">Fibronectin type III domain-containing protein</fullName>
    </submittedName>
</protein>
<dbReference type="Gene3D" id="2.60.40.10">
    <property type="entry name" value="Immunoglobulins"/>
    <property type="match status" value="6"/>
</dbReference>
<keyword evidence="7" id="KW-1185">Reference proteome</keyword>
<feature type="domain" description="Fibronectin type-III" evidence="4">
    <location>
        <begin position="1213"/>
        <end position="1308"/>
    </location>
</feature>
<feature type="domain" description="SLH" evidence="5">
    <location>
        <begin position="3034"/>
        <end position="3097"/>
    </location>
</feature>
<feature type="region of interest" description="Disordered" evidence="2">
    <location>
        <begin position="2194"/>
        <end position="2213"/>
    </location>
</feature>
<feature type="region of interest" description="Disordered" evidence="2">
    <location>
        <begin position="2859"/>
        <end position="2905"/>
    </location>
</feature>
<dbReference type="Pfam" id="PF00041">
    <property type="entry name" value="fn3"/>
    <property type="match status" value="2"/>
</dbReference>
<dbReference type="PANTHER" id="PTHR46708">
    <property type="entry name" value="TENASCIN"/>
    <property type="match status" value="1"/>
</dbReference>
<reference evidence="7" key="1">
    <citation type="journal article" date="2019" name="Int. J. Syst. Evol. Microbiol.">
        <title>The Global Catalogue of Microorganisms (GCM) 10K type strain sequencing project: providing services to taxonomists for standard genome sequencing and annotation.</title>
        <authorList>
            <consortium name="The Broad Institute Genomics Platform"/>
            <consortium name="The Broad Institute Genome Sequencing Center for Infectious Disease"/>
            <person name="Wu L."/>
            <person name="Ma J."/>
        </authorList>
    </citation>
    <scope>NUCLEOTIDE SEQUENCE [LARGE SCALE GENOMIC DNA]</scope>
    <source>
        <strain evidence="7">IBRC-M 10987</strain>
    </source>
</reference>
<proteinExistence type="predicted"/>